<comment type="similarity">
    <text evidence="1">Belongs to the bacterial solute-binding protein 3 family.</text>
</comment>
<evidence type="ECO:0000256" key="3">
    <source>
        <dbReference type="SAM" id="Phobius"/>
    </source>
</evidence>
<dbReference type="PANTHER" id="PTHR35936">
    <property type="entry name" value="MEMBRANE-BOUND LYTIC MUREIN TRANSGLYCOSYLASE F"/>
    <property type="match status" value="1"/>
</dbReference>
<keyword evidence="3" id="KW-0472">Membrane</keyword>
<comment type="caution">
    <text evidence="5">The sequence shown here is derived from an EMBL/GenBank/DDBJ whole genome shotgun (WGS) entry which is preliminary data.</text>
</comment>
<reference evidence="5 6" key="1">
    <citation type="submission" date="2018-11" db="EMBL/GenBank/DDBJ databases">
        <authorList>
            <person name="Ye M.-Q."/>
            <person name="Du Z.-J."/>
        </authorList>
    </citation>
    <scope>NUCLEOTIDE SEQUENCE [LARGE SCALE GENOMIC DNA]</scope>
    <source>
        <strain evidence="5 6">U0105</strain>
    </source>
</reference>
<keyword evidence="3" id="KW-1133">Transmembrane helix</keyword>
<dbReference type="AlphaFoldDB" id="A0A3N5Y1E1"/>
<evidence type="ECO:0000259" key="4">
    <source>
        <dbReference type="SMART" id="SM00062"/>
    </source>
</evidence>
<sequence length="288" mass="32801">MINYLYINLCMGFISIIGVALRAFVFLLLIAILSAGAIANENRIDAKLTVAVSDFPPYYTITFSDKKSEVSGFEVDIDNAISEITGIQFEYKICPWAKCVQWLKTGQVDMAAAIVKNKEREAYLRFSSNNYASINAYRTVYFYVSKAGSVTLKDYTDLRNPNYLVGVIRGDNHFPAFDEDTAINKYLVADVRDGLDLLRKQRLDVLALLETPPTWLPEEYQTSVEIASFKHQQEARLHRAFSRRGKGLAYQRMIEQAMTQLDQDGFINALLDKYCKQASCRTREDSDR</sequence>
<dbReference type="OrthoDB" id="370676at2"/>
<keyword evidence="3" id="KW-0812">Transmembrane</keyword>
<dbReference type="Gene3D" id="3.40.190.10">
    <property type="entry name" value="Periplasmic binding protein-like II"/>
    <property type="match status" value="2"/>
</dbReference>
<accession>A0A3N5Y1E1</accession>
<dbReference type="Pfam" id="PF00497">
    <property type="entry name" value="SBP_bac_3"/>
    <property type="match status" value="1"/>
</dbReference>
<evidence type="ECO:0000313" key="6">
    <source>
        <dbReference type="Proteomes" id="UP000275281"/>
    </source>
</evidence>
<evidence type="ECO:0000256" key="1">
    <source>
        <dbReference type="ARBA" id="ARBA00010333"/>
    </source>
</evidence>
<name>A0A3N5Y1E1_9ALTE</name>
<protein>
    <recommendedName>
        <fullName evidence="4">Solute-binding protein family 3/N-terminal domain-containing protein</fullName>
    </recommendedName>
</protein>
<gene>
    <name evidence="5" type="ORF">DRW07_09425</name>
</gene>
<evidence type="ECO:0000313" key="5">
    <source>
        <dbReference type="EMBL" id="RPJ66306.1"/>
    </source>
</evidence>
<dbReference type="PANTHER" id="PTHR35936:SF19">
    <property type="entry name" value="AMINO-ACID-BINDING PROTEIN YXEM-RELATED"/>
    <property type="match status" value="1"/>
</dbReference>
<feature type="domain" description="Solute-binding protein family 3/N-terminal" evidence="4">
    <location>
        <begin position="47"/>
        <end position="278"/>
    </location>
</feature>
<keyword evidence="6" id="KW-1185">Reference proteome</keyword>
<dbReference type="Proteomes" id="UP000275281">
    <property type="component" value="Unassembled WGS sequence"/>
</dbReference>
<proteinExistence type="inferred from homology"/>
<organism evidence="5 6">
    <name type="scientific">Alteromonas sediminis</name>
    <dbReference type="NCBI Taxonomy" id="2259342"/>
    <lineage>
        <taxon>Bacteria</taxon>
        <taxon>Pseudomonadati</taxon>
        <taxon>Pseudomonadota</taxon>
        <taxon>Gammaproteobacteria</taxon>
        <taxon>Alteromonadales</taxon>
        <taxon>Alteromonadaceae</taxon>
        <taxon>Alteromonas/Salinimonas group</taxon>
        <taxon>Alteromonas</taxon>
    </lineage>
</organism>
<feature type="transmembrane region" description="Helical" evidence="3">
    <location>
        <begin position="6"/>
        <end position="33"/>
    </location>
</feature>
<evidence type="ECO:0000256" key="2">
    <source>
        <dbReference type="ARBA" id="ARBA00022729"/>
    </source>
</evidence>
<dbReference type="SUPFAM" id="SSF53850">
    <property type="entry name" value="Periplasmic binding protein-like II"/>
    <property type="match status" value="1"/>
</dbReference>
<dbReference type="SMART" id="SM00062">
    <property type="entry name" value="PBPb"/>
    <property type="match status" value="1"/>
</dbReference>
<dbReference type="EMBL" id="RPOK01000003">
    <property type="protein sequence ID" value="RPJ66306.1"/>
    <property type="molecule type" value="Genomic_DNA"/>
</dbReference>
<keyword evidence="2" id="KW-0732">Signal</keyword>
<dbReference type="InterPro" id="IPR001638">
    <property type="entry name" value="Solute-binding_3/MltF_N"/>
</dbReference>